<comment type="caution">
    <text evidence="3">The sequence shown here is derived from an EMBL/GenBank/DDBJ whole genome shotgun (WGS) entry which is preliminary data.</text>
</comment>
<feature type="non-terminal residue" evidence="3">
    <location>
        <position position="1"/>
    </location>
</feature>
<protein>
    <recommendedName>
        <fullName evidence="5">Peptidase A2 domain-containing protein</fullName>
    </recommendedName>
</protein>
<feature type="non-terminal residue" evidence="3">
    <location>
        <position position="979"/>
    </location>
</feature>
<dbReference type="Pfam" id="PF13975">
    <property type="entry name" value="gag-asp_proteas"/>
    <property type="match status" value="1"/>
</dbReference>
<dbReference type="SUPFAM" id="SSF50630">
    <property type="entry name" value="Acid proteases"/>
    <property type="match status" value="1"/>
</dbReference>
<dbReference type="InterPro" id="IPR021109">
    <property type="entry name" value="Peptidase_aspartic_dom_sf"/>
</dbReference>
<keyword evidence="4" id="KW-1185">Reference proteome</keyword>
<organism evidence="3 4">
    <name type="scientific">Pristionchus entomophagus</name>
    <dbReference type="NCBI Taxonomy" id="358040"/>
    <lineage>
        <taxon>Eukaryota</taxon>
        <taxon>Metazoa</taxon>
        <taxon>Ecdysozoa</taxon>
        <taxon>Nematoda</taxon>
        <taxon>Chromadorea</taxon>
        <taxon>Rhabditida</taxon>
        <taxon>Rhabditina</taxon>
        <taxon>Diplogasteromorpha</taxon>
        <taxon>Diplogasteroidea</taxon>
        <taxon>Neodiplogasteridae</taxon>
        <taxon>Pristionchus</taxon>
    </lineage>
</organism>
<dbReference type="Gene3D" id="2.40.70.10">
    <property type="entry name" value="Acid Proteases"/>
    <property type="match status" value="1"/>
</dbReference>
<dbReference type="AlphaFoldDB" id="A0AAV5UQP5"/>
<keyword evidence="1" id="KW-0812">Transmembrane</keyword>
<dbReference type="CDD" id="cd05483">
    <property type="entry name" value="retropepsin_like_bacteria"/>
    <property type="match status" value="1"/>
</dbReference>
<evidence type="ECO:0000313" key="3">
    <source>
        <dbReference type="EMBL" id="GMT08560.1"/>
    </source>
</evidence>
<dbReference type="EMBL" id="BTSX01000001">
    <property type="protein sequence ID" value="GMS82123.1"/>
    <property type="molecule type" value="Genomic_DNA"/>
</dbReference>
<reference evidence="3" key="1">
    <citation type="submission" date="2023-10" db="EMBL/GenBank/DDBJ databases">
        <title>Genome assembly of Pristionchus species.</title>
        <authorList>
            <person name="Yoshida K."/>
            <person name="Sommer R.J."/>
        </authorList>
    </citation>
    <scope>NUCLEOTIDE SEQUENCE</scope>
    <source>
        <strain evidence="3">RS0144</strain>
    </source>
</reference>
<dbReference type="InterPro" id="IPR034122">
    <property type="entry name" value="Retropepsin-like_bacterial"/>
</dbReference>
<keyword evidence="1" id="KW-1133">Transmembrane helix</keyword>
<dbReference type="Proteomes" id="UP001432027">
    <property type="component" value="Unassembled WGS sequence"/>
</dbReference>
<keyword evidence="1" id="KW-0472">Membrane</keyword>
<name>A0AAV5UQP5_9BILA</name>
<accession>A0AAV5UQP5</accession>
<sequence>TSATVYVKNSTIEELEGYRCSIETVEFCSGHFLFFRAETEKKIISYTAPTKEQCTKMKRDLLIDNRQMKKTATDRFKTDHIEDYLPSRTWFSDNCRTSQNYILERGVIGILDDSTVMSPLFYNANCKLSDGECTQDDARILWKVPDIHVPRCRLLKVGEYQDALVDSNYVIMENHQAAFRFDPSPIPVDLLRCFKSPPHLTSTGAFILFEQFPNIQNMSAHLISQIRRKREIAIDDQEQIDIMRKKFYLFIPPFITVGVKELDEKRCDKDQDRELGNMFLKYQISRQDIHFITHNFIHDDVKFILRHLLLLKINYEGLQKFTEKMPEFELRQKFQQTIPDSNVTTAEEIREIIFKNVFLRDTKLPGHALFNKEIAEYLGHGADPVHSPRNGTHVELMYELKLSCYEYILKEAAANDEEKEKLARHLLGESTEDPTRYILTSTEFSITELLQSSTTLTSTQVTILPSTTIIPSTTILPSTTIFPSTTILPSTTIQPSTIEPYIGYGGSASEINYIKKAYDQEEDARQLPVNVSTLPGEKMDSSPILTMIDFKSPGFYESIRTSSFPTKLAVSFGQQIRSLRLQQIKLLDIIEQPSGFKSSLSLINSTSNVLQNITNSLTGQLLEKILLYGGIGVGVLILFIILICGLKLALTRCLIAKVIGSVPINRVETVEMEEAHPTYTFQYSRSLAVNAVSSSSAPHIPITINDRVISALWDTGSSATFFKHRTATSLGISTFSPTSVKAIGVGGQEFKFIGKTLLPIEIGGLLTNYEVMISNDKDCPAEALIGTDFMKSLERRGVTPVLELLNRRLLIGDTKIPFVDADCLFKETTIHDVYCTATVTIPAGKTERMKLRVDLPLDNGIIHEIIPIMSENLQFDKFRFTTANGVSTEVLVKNKSNQNVTIHALSTIGVSNTQDENLHPYCPKELLWNDRLPEKKELNYDFMSELNLSGCKLTEDGKKSLKEIIRQYSDAFFTGNGQP</sequence>
<evidence type="ECO:0000256" key="1">
    <source>
        <dbReference type="SAM" id="Phobius"/>
    </source>
</evidence>
<evidence type="ECO:0000313" key="4">
    <source>
        <dbReference type="Proteomes" id="UP001432027"/>
    </source>
</evidence>
<gene>
    <name evidence="3" type="ORF">PENTCL1PPCAC_30734</name>
    <name evidence="2" type="ORF">PENTCL1PPCAC_4298</name>
</gene>
<evidence type="ECO:0000313" key="2">
    <source>
        <dbReference type="EMBL" id="GMS82123.1"/>
    </source>
</evidence>
<evidence type="ECO:0008006" key="5">
    <source>
        <dbReference type="Google" id="ProtNLM"/>
    </source>
</evidence>
<dbReference type="EMBL" id="BTSX01000119">
    <property type="protein sequence ID" value="GMT08560.1"/>
    <property type="molecule type" value="Genomic_DNA"/>
</dbReference>
<proteinExistence type="predicted"/>
<feature type="transmembrane region" description="Helical" evidence="1">
    <location>
        <begin position="625"/>
        <end position="650"/>
    </location>
</feature>